<dbReference type="CDD" id="cd16321">
    <property type="entry name" value="MraZ_C"/>
    <property type="match status" value="1"/>
</dbReference>
<evidence type="ECO:0000313" key="4">
    <source>
        <dbReference type="Proteomes" id="UP000617634"/>
    </source>
</evidence>
<dbReference type="EMBL" id="JADZGI010000001">
    <property type="protein sequence ID" value="MBH0112275.1"/>
    <property type="molecule type" value="Genomic_DNA"/>
</dbReference>
<sequence length="168" mass="18904">MAGQPTIYSGQGFSLMRDKKRFVLPNALRSSVRESSGDHAVICLSKHPEWKCLTGFGLSRVNEFEAQLDTEEERADRAGRAYNRDKRAMQLYSFQQVPFDGSGRFVMPDALCSLANIGDELFFQGSGRFITIWNPEELYKLEDEGGLEAIIANCRSLADTERAKAKKK</sequence>
<dbReference type="InterPro" id="IPR035644">
    <property type="entry name" value="MraZ_C"/>
</dbReference>
<organism evidence="3 4">
    <name type="scientific">Novosphingobium aureum</name>
    <dbReference type="NCBI Taxonomy" id="2792964"/>
    <lineage>
        <taxon>Bacteria</taxon>
        <taxon>Pseudomonadati</taxon>
        <taxon>Pseudomonadota</taxon>
        <taxon>Alphaproteobacteria</taxon>
        <taxon>Sphingomonadales</taxon>
        <taxon>Sphingomonadaceae</taxon>
        <taxon>Novosphingobium</taxon>
    </lineage>
</organism>
<dbReference type="Gene3D" id="3.40.1550.20">
    <property type="entry name" value="Transcriptional regulator MraZ domain"/>
    <property type="match status" value="1"/>
</dbReference>
<reference evidence="3" key="1">
    <citation type="submission" date="2020-11" db="EMBL/GenBank/DDBJ databases">
        <title>Novosphingobium aureum sp. nov., a marine bacterium isolated from sediment of a salt flat.</title>
        <authorList>
            <person name="Yoo Y."/>
            <person name="Kim J.-J."/>
        </authorList>
    </citation>
    <scope>NUCLEOTIDE SEQUENCE</scope>
    <source>
        <strain evidence="3">YJ-S2-02</strain>
    </source>
</reference>
<evidence type="ECO:0000313" key="3">
    <source>
        <dbReference type="EMBL" id="MBH0112275.1"/>
    </source>
</evidence>
<gene>
    <name evidence="3" type="ORF">I5E68_04815</name>
</gene>
<keyword evidence="1" id="KW-0238">DNA-binding</keyword>
<dbReference type="Proteomes" id="UP000617634">
    <property type="component" value="Unassembled WGS sequence"/>
</dbReference>
<evidence type="ECO:0000259" key="2">
    <source>
        <dbReference type="PROSITE" id="PS51740"/>
    </source>
</evidence>
<dbReference type="InterPro" id="IPR007159">
    <property type="entry name" value="SpoVT-AbrB_dom"/>
</dbReference>
<dbReference type="AlphaFoldDB" id="A0A931HAA5"/>
<dbReference type="InterPro" id="IPR038619">
    <property type="entry name" value="MraZ_sf"/>
</dbReference>
<dbReference type="RefSeq" id="WP_197161299.1">
    <property type="nucleotide sequence ID" value="NZ_JADZGI010000001.1"/>
</dbReference>
<protein>
    <submittedName>
        <fullName evidence="3">Division/cell wall cluster transcriptional repressor MraZ</fullName>
    </submittedName>
</protein>
<accession>A0A931HAA5</accession>
<evidence type="ECO:0000256" key="1">
    <source>
        <dbReference type="PROSITE-ProRule" id="PRU01076"/>
    </source>
</evidence>
<proteinExistence type="predicted"/>
<dbReference type="PROSITE" id="PS51740">
    <property type="entry name" value="SPOVT_ABRB"/>
    <property type="match status" value="1"/>
</dbReference>
<dbReference type="SUPFAM" id="SSF89447">
    <property type="entry name" value="AbrB/MazE/MraZ-like"/>
    <property type="match status" value="1"/>
</dbReference>
<comment type="caution">
    <text evidence="3">The sequence shown here is derived from an EMBL/GenBank/DDBJ whole genome shotgun (WGS) entry which is preliminary data.</text>
</comment>
<feature type="domain" description="SpoVT-AbrB" evidence="2">
    <location>
        <begin position="94"/>
        <end position="137"/>
    </location>
</feature>
<name>A0A931HAA5_9SPHN</name>
<dbReference type="InterPro" id="IPR037914">
    <property type="entry name" value="SpoVT-AbrB_sf"/>
</dbReference>
<keyword evidence="4" id="KW-1185">Reference proteome</keyword>
<dbReference type="GO" id="GO:0003677">
    <property type="term" value="F:DNA binding"/>
    <property type="evidence" value="ECO:0007669"/>
    <property type="project" value="UniProtKB-UniRule"/>
</dbReference>